<evidence type="ECO:0000256" key="5">
    <source>
        <dbReference type="SAM" id="SignalP"/>
    </source>
</evidence>
<dbReference type="Pfam" id="PF19143">
    <property type="entry name" value="Omp85_2"/>
    <property type="match status" value="1"/>
</dbReference>
<reference evidence="7" key="1">
    <citation type="submission" date="2020-08" db="EMBL/GenBank/DDBJ databases">
        <title>Genome public.</title>
        <authorList>
            <person name="Liu C."/>
            <person name="Sun Q."/>
        </authorList>
    </citation>
    <scope>NUCLEOTIDE SEQUENCE</scope>
    <source>
        <strain evidence="7">N12</strain>
    </source>
</reference>
<organism evidence="7 8">
    <name type="scientific">Jilunia laotingensis</name>
    <dbReference type="NCBI Taxonomy" id="2763675"/>
    <lineage>
        <taxon>Bacteria</taxon>
        <taxon>Pseudomonadati</taxon>
        <taxon>Bacteroidota</taxon>
        <taxon>Bacteroidia</taxon>
        <taxon>Bacteroidales</taxon>
        <taxon>Bacteroidaceae</taxon>
        <taxon>Jilunia</taxon>
    </lineage>
</organism>
<sequence length="736" mass="83010">MKKQLSLTLVLLSCLFLVLPVSAQQRKKVGVVLSGGGAKGVAHIGALKVIRDAGIPIDYIAGTSMGSIIGGLSAIGYTPEQLEKMVKEQNWNFLLSDRIKRSEQTLAERQNSETYIISIPFSKTLKDRALGGVIQGQNLENLFQNLTLGYHDSINFNKLPIPFACVSENIVNGSKIVFHDGVLSTAMRASMAIPGVFTPVRLDSMVLVDGGMVDNYPVDVVKAMGAEIIIGVDVQNNLRTAGELNSAADILNQIVSLTGQKIYLENIKETNTYIKVDVQGYSAASFNAPALDTLMHRGEEAARSQWNELIALKKKIGIPEDYKATYPELELSTYESKDFFVKEIMFSGIEDDDKKWMMRKCKLLENSNVTMEQLEQALSILRGSQAYSNVSYKLANTPEGYNLIFLLEKKYEKNINLGIRFDSEEIASMLLNATLSLKTKVPSKVSATGRLGKRYVARLDYTLEPIQMRNFNFAYQFEYNDINIYNHGDRAYNTTYKYHEGEFSFSDVWFNNLRFAVGARFEYFKYKDFLYTGPEYNMVVKPEHFFSYFANIHYNTYDKGYFPTKGTDFKVGYSLYTDNLTQYNDHAPFSALNASWTEAFQVTNRFALLPSIYGRVLIGRDVPYPYLNALGGNYFGRFLPQQMPFAGIDNLEFTDNSIVVAALKLRQRMGSKNYISLIGNVAVSDNNFFDILKDKWMYGFSLGYGYDSMFGPLEASLGYSNQSKKVGFYINLGFYF</sequence>
<feature type="short sequence motif" description="DGA/G" evidence="4">
    <location>
        <begin position="209"/>
        <end position="211"/>
    </location>
</feature>
<dbReference type="InterPro" id="IPR043864">
    <property type="entry name" value="Omp85-like_dom"/>
</dbReference>
<dbReference type="InterPro" id="IPR016035">
    <property type="entry name" value="Acyl_Trfase/lysoPLipase"/>
</dbReference>
<feature type="domain" description="PNPLA" evidence="6">
    <location>
        <begin position="31"/>
        <end position="222"/>
    </location>
</feature>
<dbReference type="EMBL" id="JACRTF010000001">
    <property type="protein sequence ID" value="MBC8595017.1"/>
    <property type="molecule type" value="Genomic_DNA"/>
</dbReference>
<keyword evidence="5" id="KW-0732">Signal</keyword>
<name>A0A926ILI3_9BACT</name>
<feature type="active site" description="Nucleophile" evidence="4">
    <location>
        <position position="64"/>
    </location>
</feature>
<evidence type="ECO:0000256" key="2">
    <source>
        <dbReference type="ARBA" id="ARBA00022963"/>
    </source>
</evidence>
<feature type="signal peptide" evidence="5">
    <location>
        <begin position="1"/>
        <end position="23"/>
    </location>
</feature>
<evidence type="ECO:0000256" key="4">
    <source>
        <dbReference type="PROSITE-ProRule" id="PRU01161"/>
    </source>
</evidence>
<gene>
    <name evidence="7" type="ORF">H8744_17550</name>
</gene>
<evidence type="ECO:0000256" key="1">
    <source>
        <dbReference type="ARBA" id="ARBA00022801"/>
    </source>
</evidence>
<evidence type="ECO:0000313" key="7">
    <source>
        <dbReference type="EMBL" id="MBC8595017.1"/>
    </source>
</evidence>
<feature type="short sequence motif" description="GXSXG" evidence="4">
    <location>
        <begin position="62"/>
        <end position="66"/>
    </location>
</feature>
<keyword evidence="2 4" id="KW-0442">Lipid degradation</keyword>
<dbReference type="Proteomes" id="UP000651085">
    <property type="component" value="Unassembled WGS sequence"/>
</dbReference>
<dbReference type="InterPro" id="IPR050301">
    <property type="entry name" value="NTE"/>
</dbReference>
<dbReference type="GO" id="GO:0016042">
    <property type="term" value="P:lipid catabolic process"/>
    <property type="evidence" value="ECO:0007669"/>
    <property type="project" value="UniProtKB-UniRule"/>
</dbReference>
<dbReference type="Gene3D" id="3.40.1090.10">
    <property type="entry name" value="Cytosolic phospholipase A2 catalytic domain"/>
    <property type="match status" value="1"/>
</dbReference>
<feature type="chain" id="PRO_5037641347" evidence="5">
    <location>
        <begin position="24"/>
        <end position="736"/>
    </location>
</feature>
<dbReference type="PANTHER" id="PTHR14226:SF76">
    <property type="entry name" value="NTE FAMILY PROTEIN RSSA"/>
    <property type="match status" value="1"/>
</dbReference>
<keyword evidence="1 4" id="KW-0378">Hydrolase</keyword>
<feature type="short sequence motif" description="GXGXXG" evidence="4">
    <location>
        <begin position="35"/>
        <end position="40"/>
    </location>
</feature>
<comment type="caution">
    <text evidence="7">The sequence shown here is derived from an EMBL/GenBank/DDBJ whole genome shotgun (WGS) entry which is preliminary data.</text>
</comment>
<dbReference type="GO" id="GO:0016787">
    <property type="term" value="F:hydrolase activity"/>
    <property type="evidence" value="ECO:0007669"/>
    <property type="project" value="UniProtKB-UniRule"/>
</dbReference>
<dbReference type="Gene3D" id="2.40.160.50">
    <property type="entry name" value="membrane protein fhac: a member of the omp85/tpsb transporter family"/>
    <property type="match status" value="1"/>
</dbReference>
<feature type="active site" description="Proton acceptor" evidence="4">
    <location>
        <position position="209"/>
    </location>
</feature>
<dbReference type="AlphaFoldDB" id="A0A926ILI3"/>
<dbReference type="PANTHER" id="PTHR14226">
    <property type="entry name" value="NEUROPATHY TARGET ESTERASE/SWISS CHEESE D.MELANOGASTER"/>
    <property type="match status" value="1"/>
</dbReference>
<proteinExistence type="predicted"/>
<dbReference type="CDD" id="cd07205">
    <property type="entry name" value="Pat_PNPLA6_PNPLA7_NTE1_like"/>
    <property type="match status" value="1"/>
</dbReference>
<dbReference type="InterPro" id="IPR002641">
    <property type="entry name" value="PNPLA_dom"/>
</dbReference>
<dbReference type="RefSeq" id="WP_262436090.1">
    <property type="nucleotide sequence ID" value="NZ_JACRTF010000001.1"/>
</dbReference>
<keyword evidence="8" id="KW-1185">Reference proteome</keyword>
<dbReference type="PROSITE" id="PS51635">
    <property type="entry name" value="PNPLA"/>
    <property type="match status" value="1"/>
</dbReference>
<evidence type="ECO:0000256" key="3">
    <source>
        <dbReference type="ARBA" id="ARBA00023098"/>
    </source>
</evidence>
<dbReference type="Pfam" id="PF01734">
    <property type="entry name" value="Patatin"/>
    <property type="match status" value="1"/>
</dbReference>
<evidence type="ECO:0000313" key="8">
    <source>
        <dbReference type="Proteomes" id="UP000651085"/>
    </source>
</evidence>
<evidence type="ECO:0000259" key="6">
    <source>
        <dbReference type="PROSITE" id="PS51635"/>
    </source>
</evidence>
<accession>A0A926ILI3</accession>
<dbReference type="SUPFAM" id="SSF52151">
    <property type="entry name" value="FabD/lysophospholipase-like"/>
    <property type="match status" value="1"/>
</dbReference>
<protein>
    <submittedName>
        <fullName evidence="7">Patatin-like phospholipase family protein</fullName>
    </submittedName>
</protein>
<keyword evidence="3 4" id="KW-0443">Lipid metabolism</keyword>